<reference evidence="2 3" key="1">
    <citation type="submission" date="2017-11" db="EMBL/GenBank/DDBJ databases">
        <title>The genome of Rhizophagus clarus HR1 reveals common genetic basis of auxotrophy among arbuscular mycorrhizal fungi.</title>
        <authorList>
            <person name="Kobayashi Y."/>
        </authorList>
    </citation>
    <scope>NUCLEOTIDE SEQUENCE [LARGE SCALE GENOMIC DNA]</scope>
    <source>
        <strain evidence="2 3">HR1</strain>
    </source>
</reference>
<keyword evidence="1" id="KW-1133">Transmembrane helix</keyword>
<evidence type="ECO:0000256" key="1">
    <source>
        <dbReference type="SAM" id="Phobius"/>
    </source>
</evidence>
<organism evidence="2 3">
    <name type="scientific">Rhizophagus clarus</name>
    <dbReference type="NCBI Taxonomy" id="94130"/>
    <lineage>
        <taxon>Eukaryota</taxon>
        <taxon>Fungi</taxon>
        <taxon>Fungi incertae sedis</taxon>
        <taxon>Mucoromycota</taxon>
        <taxon>Glomeromycotina</taxon>
        <taxon>Glomeromycetes</taxon>
        <taxon>Glomerales</taxon>
        <taxon>Glomeraceae</taxon>
        <taxon>Rhizophagus</taxon>
    </lineage>
</organism>
<keyword evidence="1" id="KW-0812">Transmembrane</keyword>
<keyword evidence="3" id="KW-1185">Reference proteome</keyword>
<keyword evidence="1" id="KW-0472">Membrane</keyword>
<dbReference type="AlphaFoldDB" id="A0A2Z6R2V8"/>
<feature type="transmembrane region" description="Helical" evidence="1">
    <location>
        <begin position="46"/>
        <end position="66"/>
    </location>
</feature>
<sequence>MIIPLSSCLYQLSLYLLPNITEFPIISSLLHHSVSSFHTAKLRFSSLIPSAAVFIFLALNSLRCLLI</sequence>
<comment type="caution">
    <text evidence="2">The sequence shown here is derived from an EMBL/GenBank/DDBJ whole genome shotgun (WGS) entry which is preliminary data.</text>
</comment>
<gene>
    <name evidence="2" type="ORF">RclHR1_13570006</name>
</gene>
<dbReference type="Proteomes" id="UP000247702">
    <property type="component" value="Unassembled WGS sequence"/>
</dbReference>
<name>A0A2Z6R2V8_9GLOM</name>
<feature type="transmembrane region" description="Helical" evidence="1">
    <location>
        <begin position="12"/>
        <end position="34"/>
    </location>
</feature>
<evidence type="ECO:0000313" key="2">
    <source>
        <dbReference type="EMBL" id="GBB87116.1"/>
    </source>
</evidence>
<proteinExistence type="predicted"/>
<accession>A0A2Z6R2V8</accession>
<protein>
    <submittedName>
        <fullName evidence="2">Uncharacterized protein</fullName>
    </submittedName>
</protein>
<dbReference type="EMBL" id="BEXD01000399">
    <property type="protein sequence ID" value="GBB87116.1"/>
    <property type="molecule type" value="Genomic_DNA"/>
</dbReference>
<evidence type="ECO:0000313" key="3">
    <source>
        <dbReference type="Proteomes" id="UP000247702"/>
    </source>
</evidence>